<organism evidence="1 2">
    <name type="scientific">Gigaspora margarita</name>
    <dbReference type="NCBI Taxonomy" id="4874"/>
    <lineage>
        <taxon>Eukaryota</taxon>
        <taxon>Fungi</taxon>
        <taxon>Fungi incertae sedis</taxon>
        <taxon>Mucoromycota</taxon>
        <taxon>Glomeromycotina</taxon>
        <taxon>Glomeromycetes</taxon>
        <taxon>Diversisporales</taxon>
        <taxon>Gigasporaceae</taxon>
        <taxon>Gigaspora</taxon>
    </lineage>
</organism>
<keyword evidence="2" id="KW-1185">Reference proteome</keyword>
<accession>A0ABN7WRF9</accession>
<dbReference type="EMBL" id="CAJVQB010055892">
    <property type="protein sequence ID" value="CAG8837447.1"/>
    <property type="molecule type" value="Genomic_DNA"/>
</dbReference>
<feature type="non-terminal residue" evidence="1">
    <location>
        <position position="51"/>
    </location>
</feature>
<dbReference type="SUPFAM" id="SSF52047">
    <property type="entry name" value="RNI-like"/>
    <property type="match status" value="1"/>
</dbReference>
<feature type="non-terminal residue" evidence="1">
    <location>
        <position position="1"/>
    </location>
</feature>
<sequence>LHELTHLSLNKILIKNASLSKIRKSLFANRELKYLDVGYTRVTDKGIRELR</sequence>
<evidence type="ECO:0000313" key="2">
    <source>
        <dbReference type="Proteomes" id="UP000789901"/>
    </source>
</evidence>
<comment type="caution">
    <text evidence="1">The sequence shown here is derived from an EMBL/GenBank/DDBJ whole genome shotgun (WGS) entry which is preliminary data.</text>
</comment>
<proteinExistence type="predicted"/>
<dbReference type="Gene3D" id="3.80.10.10">
    <property type="entry name" value="Ribonuclease Inhibitor"/>
    <property type="match status" value="1"/>
</dbReference>
<name>A0ABN7WRF9_GIGMA</name>
<gene>
    <name evidence="1" type="ORF">GMARGA_LOCUS33499</name>
</gene>
<reference evidence="1 2" key="1">
    <citation type="submission" date="2021-06" db="EMBL/GenBank/DDBJ databases">
        <authorList>
            <person name="Kallberg Y."/>
            <person name="Tangrot J."/>
            <person name="Rosling A."/>
        </authorList>
    </citation>
    <scope>NUCLEOTIDE SEQUENCE [LARGE SCALE GENOMIC DNA]</scope>
    <source>
        <strain evidence="1 2">120-4 pot B 10/14</strain>
    </source>
</reference>
<dbReference type="Proteomes" id="UP000789901">
    <property type="component" value="Unassembled WGS sequence"/>
</dbReference>
<protein>
    <submittedName>
        <fullName evidence="1">43680_t:CDS:1</fullName>
    </submittedName>
</protein>
<evidence type="ECO:0000313" key="1">
    <source>
        <dbReference type="EMBL" id="CAG8837447.1"/>
    </source>
</evidence>
<dbReference type="InterPro" id="IPR032675">
    <property type="entry name" value="LRR_dom_sf"/>
</dbReference>